<evidence type="ECO:0000256" key="1">
    <source>
        <dbReference type="SAM" id="MobiDB-lite"/>
    </source>
</evidence>
<feature type="region of interest" description="Disordered" evidence="1">
    <location>
        <begin position="69"/>
        <end position="131"/>
    </location>
</feature>
<evidence type="ECO:0000313" key="4">
    <source>
        <dbReference type="Proteomes" id="UP000606172"/>
    </source>
</evidence>
<keyword evidence="2" id="KW-0812">Transmembrane</keyword>
<keyword evidence="4" id="KW-1185">Reference proteome</keyword>
<dbReference type="RefSeq" id="WP_204032691.1">
    <property type="nucleotide sequence ID" value="NZ_BOOW01000056.1"/>
</dbReference>
<keyword evidence="2" id="KW-1133">Transmembrane helix</keyword>
<evidence type="ECO:0000313" key="3">
    <source>
        <dbReference type="EMBL" id="GII97205.1"/>
    </source>
</evidence>
<feature type="compositionally biased region" description="Pro residues" evidence="1">
    <location>
        <begin position="90"/>
        <end position="125"/>
    </location>
</feature>
<gene>
    <name evidence="3" type="ORF">Ssi02_74360</name>
</gene>
<dbReference type="AlphaFoldDB" id="A0A919RQJ0"/>
<protein>
    <submittedName>
        <fullName evidence="3">Uncharacterized protein</fullName>
    </submittedName>
</protein>
<feature type="region of interest" description="Disordered" evidence="1">
    <location>
        <begin position="1"/>
        <end position="29"/>
    </location>
</feature>
<comment type="caution">
    <text evidence="3">The sequence shown here is derived from an EMBL/GenBank/DDBJ whole genome shotgun (WGS) entry which is preliminary data.</text>
</comment>
<dbReference type="EMBL" id="BOOW01000056">
    <property type="protein sequence ID" value="GII97205.1"/>
    <property type="molecule type" value="Genomic_DNA"/>
</dbReference>
<evidence type="ECO:0000256" key="2">
    <source>
        <dbReference type="SAM" id="Phobius"/>
    </source>
</evidence>
<sequence length="315" mass="33733">MAEAETAPIPKITVEEPPPPPPAPPRRRSLLSQVGDLPMRVIYKIAVVVVAVAVVTVAVVVFTVRDRSGGAVPEQTAAPSHLAGASPPAGAVPPGQPPAATPPVPASPPAAVPAVPVPSGSPSPSMPAAARPASKALKVALADKRIPKLPKRTLKLKKPPGKPMRVKKRLTDKRSAVVLPRLGKPWRVTRAKPYATRQVQRKVRGAMLVSLPVPVAVQAKPRDTALLAARWSLKRHPKGGKITWVASQSFKKKGWLLVYRVKYKVKGKKRSSMAAVLLVKTKKAKPALVFVTIPDSQRKRWRHINTVVSSVRARG</sequence>
<organism evidence="3 4">
    <name type="scientific">Sinosporangium siamense</name>
    <dbReference type="NCBI Taxonomy" id="1367973"/>
    <lineage>
        <taxon>Bacteria</taxon>
        <taxon>Bacillati</taxon>
        <taxon>Actinomycetota</taxon>
        <taxon>Actinomycetes</taxon>
        <taxon>Streptosporangiales</taxon>
        <taxon>Streptosporangiaceae</taxon>
        <taxon>Sinosporangium</taxon>
    </lineage>
</organism>
<reference evidence="3" key="1">
    <citation type="submission" date="2021-01" db="EMBL/GenBank/DDBJ databases">
        <title>Whole genome shotgun sequence of Sinosporangium siamense NBRC 109515.</title>
        <authorList>
            <person name="Komaki H."/>
            <person name="Tamura T."/>
        </authorList>
    </citation>
    <scope>NUCLEOTIDE SEQUENCE</scope>
    <source>
        <strain evidence="3">NBRC 109515</strain>
    </source>
</reference>
<dbReference type="Proteomes" id="UP000606172">
    <property type="component" value="Unassembled WGS sequence"/>
</dbReference>
<accession>A0A919RQJ0</accession>
<name>A0A919RQJ0_9ACTN</name>
<keyword evidence="2" id="KW-0472">Membrane</keyword>
<proteinExistence type="predicted"/>
<feature type="transmembrane region" description="Helical" evidence="2">
    <location>
        <begin position="41"/>
        <end position="64"/>
    </location>
</feature>